<comment type="caution">
    <text evidence="2">The sequence shown here is derived from an EMBL/GenBank/DDBJ whole genome shotgun (WGS) entry which is preliminary data.</text>
</comment>
<sequence length="105" mass="10508">MSAPSGDFRVDHEQIRAHAGTVAGLSDVLSATAGAMTGGPAGNALGTFLEFAAAGLDDAISQAAQSVSDASGVLDSVSRGLTGTAEDYQRADDDGVALLREGENR</sequence>
<reference evidence="2 3" key="1">
    <citation type="submission" date="2019-06" db="EMBL/GenBank/DDBJ databases">
        <title>Sequencing the genomes of 1000 actinobacteria strains.</title>
        <authorList>
            <person name="Klenk H.-P."/>
        </authorList>
    </citation>
    <scope>NUCLEOTIDE SEQUENCE [LARGE SCALE GENOMIC DNA]</scope>
    <source>
        <strain evidence="2 3">DSM 46699</strain>
    </source>
</reference>
<name>A0A561U202_9PSEU</name>
<dbReference type="Proteomes" id="UP000316184">
    <property type="component" value="Unassembled WGS sequence"/>
</dbReference>
<dbReference type="Gene3D" id="1.10.287.1060">
    <property type="entry name" value="ESAT-6-like"/>
    <property type="match status" value="1"/>
</dbReference>
<protein>
    <recommendedName>
        <fullName evidence="4">Excreted virulence factor EspC (Type VII ESX diderm)</fullName>
    </recommendedName>
</protein>
<dbReference type="RefSeq" id="WP_145743151.1">
    <property type="nucleotide sequence ID" value="NZ_VIWX01000005.1"/>
</dbReference>
<dbReference type="InterPro" id="IPR022536">
    <property type="entry name" value="EspC"/>
</dbReference>
<gene>
    <name evidence="2" type="ORF">FHU35_15241</name>
</gene>
<feature type="region of interest" description="Disordered" evidence="1">
    <location>
        <begin position="81"/>
        <end position="105"/>
    </location>
</feature>
<evidence type="ECO:0008006" key="4">
    <source>
        <dbReference type="Google" id="ProtNLM"/>
    </source>
</evidence>
<dbReference type="SUPFAM" id="SSF140453">
    <property type="entry name" value="EsxAB dimer-like"/>
    <property type="match status" value="1"/>
</dbReference>
<evidence type="ECO:0000256" key="1">
    <source>
        <dbReference type="SAM" id="MobiDB-lite"/>
    </source>
</evidence>
<dbReference type="GO" id="GO:0009306">
    <property type="term" value="P:protein secretion"/>
    <property type="evidence" value="ECO:0007669"/>
    <property type="project" value="InterPro"/>
</dbReference>
<dbReference type="EMBL" id="VIWX01000005">
    <property type="protein sequence ID" value="TWF93397.1"/>
    <property type="molecule type" value="Genomic_DNA"/>
</dbReference>
<proteinExistence type="predicted"/>
<dbReference type="InterPro" id="IPR036689">
    <property type="entry name" value="ESAT-6-like_sf"/>
</dbReference>
<keyword evidence="3" id="KW-1185">Reference proteome</keyword>
<accession>A0A561U202</accession>
<evidence type="ECO:0000313" key="3">
    <source>
        <dbReference type="Proteomes" id="UP000316184"/>
    </source>
</evidence>
<dbReference type="AlphaFoldDB" id="A0A561U202"/>
<evidence type="ECO:0000313" key="2">
    <source>
        <dbReference type="EMBL" id="TWF93397.1"/>
    </source>
</evidence>
<dbReference type="Pfam" id="PF10824">
    <property type="entry name" value="T7SS_ESX_EspC"/>
    <property type="match status" value="1"/>
</dbReference>
<organism evidence="2 3">
    <name type="scientific">Saccharopolyspora dendranthemae</name>
    <dbReference type="NCBI Taxonomy" id="1181886"/>
    <lineage>
        <taxon>Bacteria</taxon>
        <taxon>Bacillati</taxon>
        <taxon>Actinomycetota</taxon>
        <taxon>Actinomycetes</taxon>
        <taxon>Pseudonocardiales</taxon>
        <taxon>Pseudonocardiaceae</taxon>
        <taxon>Saccharopolyspora</taxon>
    </lineage>
</organism>
<dbReference type="OrthoDB" id="3693305at2"/>